<proteinExistence type="predicted"/>
<feature type="compositionally biased region" description="Basic and acidic residues" evidence="1">
    <location>
        <begin position="1"/>
        <end position="14"/>
    </location>
</feature>
<evidence type="ECO:0000256" key="1">
    <source>
        <dbReference type="SAM" id="MobiDB-lite"/>
    </source>
</evidence>
<feature type="region of interest" description="Disordered" evidence="1">
    <location>
        <begin position="1"/>
        <end position="28"/>
    </location>
</feature>
<evidence type="ECO:0000313" key="2">
    <source>
        <dbReference type="EMBL" id="XDQ19331.1"/>
    </source>
</evidence>
<name>A0AB39NNA2_9ACTN</name>
<reference evidence="2" key="1">
    <citation type="submission" date="2024-07" db="EMBL/GenBank/DDBJ databases">
        <authorList>
            <person name="Yu S.T."/>
        </authorList>
    </citation>
    <scope>NUCLEOTIDE SEQUENCE</scope>
    <source>
        <strain evidence="2">R17</strain>
    </source>
</reference>
<sequence>MLDEQRQPQRRNPDDEPDAGGAQHRVDIRSGGDVEFNGIAGGRDVSVGDNVRIGRWHETNVTNVTVLKRAHRWALAHPVAACAVAICVVSAGSWAGVSLGSGDGSGVDLSVVNEEGLPGAGHTVEQTRNAERLGDAASWCHLVAPGDQACESTMGSVFAEKAASYRQRVDEIGLGEPEKTATGAQVMLSWKGEGQGTVRLVRTGGRWQVDPNDYALLKLCRAGIFLSLVDARSQELRCGMFQIPTT</sequence>
<dbReference type="RefSeq" id="WP_228731470.1">
    <property type="nucleotide sequence ID" value="NZ_CP163433.1"/>
</dbReference>
<dbReference type="GeneID" id="303246168"/>
<dbReference type="AlphaFoldDB" id="A0AB39NNA2"/>
<dbReference type="EMBL" id="CP163433">
    <property type="protein sequence ID" value="XDQ19331.1"/>
    <property type="molecule type" value="Genomic_DNA"/>
</dbReference>
<organism evidence="2">
    <name type="scientific">Streptomyces sp. R17</name>
    <dbReference type="NCBI Taxonomy" id="3238626"/>
    <lineage>
        <taxon>Bacteria</taxon>
        <taxon>Bacillati</taxon>
        <taxon>Actinomycetota</taxon>
        <taxon>Actinomycetes</taxon>
        <taxon>Kitasatosporales</taxon>
        <taxon>Streptomycetaceae</taxon>
        <taxon>Streptomyces</taxon>
    </lineage>
</organism>
<gene>
    <name evidence="2" type="ORF">AB5J48_14760</name>
</gene>
<protein>
    <submittedName>
        <fullName evidence="2">Uncharacterized protein</fullName>
    </submittedName>
</protein>
<accession>A0AB39NNA2</accession>